<feature type="region of interest" description="Disordered" evidence="1">
    <location>
        <begin position="213"/>
        <end position="258"/>
    </location>
</feature>
<feature type="region of interest" description="Disordered" evidence="1">
    <location>
        <begin position="745"/>
        <end position="820"/>
    </location>
</feature>
<feature type="compositionally biased region" description="Low complexity" evidence="1">
    <location>
        <begin position="938"/>
        <end position="954"/>
    </location>
</feature>
<reference evidence="2 3" key="1">
    <citation type="journal article" date="2014" name="Nat. Commun.">
        <title>Klebsormidium flaccidum genome reveals primary factors for plant terrestrial adaptation.</title>
        <authorList>
            <person name="Hori K."/>
            <person name="Maruyama F."/>
            <person name="Fujisawa T."/>
            <person name="Togashi T."/>
            <person name="Yamamoto N."/>
            <person name="Seo M."/>
            <person name="Sato S."/>
            <person name="Yamada T."/>
            <person name="Mori H."/>
            <person name="Tajima N."/>
            <person name="Moriyama T."/>
            <person name="Ikeuchi M."/>
            <person name="Watanabe M."/>
            <person name="Wada H."/>
            <person name="Kobayashi K."/>
            <person name="Saito M."/>
            <person name="Masuda T."/>
            <person name="Sasaki-Sekimoto Y."/>
            <person name="Mashiguchi K."/>
            <person name="Awai K."/>
            <person name="Shimojima M."/>
            <person name="Masuda S."/>
            <person name="Iwai M."/>
            <person name="Nobusawa T."/>
            <person name="Narise T."/>
            <person name="Kondo S."/>
            <person name="Saito H."/>
            <person name="Sato R."/>
            <person name="Murakawa M."/>
            <person name="Ihara Y."/>
            <person name="Oshima-Yamada Y."/>
            <person name="Ohtaka K."/>
            <person name="Satoh M."/>
            <person name="Sonobe K."/>
            <person name="Ishii M."/>
            <person name="Ohtani R."/>
            <person name="Kanamori-Sato M."/>
            <person name="Honoki R."/>
            <person name="Miyazaki D."/>
            <person name="Mochizuki H."/>
            <person name="Umetsu J."/>
            <person name="Higashi K."/>
            <person name="Shibata D."/>
            <person name="Kamiya Y."/>
            <person name="Sato N."/>
            <person name="Nakamura Y."/>
            <person name="Tabata S."/>
            <person name="Ida S."/>
            <person name="Kurokawa K."/>
            <person name="Ohta H."/>
        </authorList>
    </citation>
    <scope>NUCLEOTIDE SEQUENCE [LARGE SCALE GENOMIC DNA]</scope>
    <source>
        <strain evidence="2 3">NIES-2285</strain>
    </source>
</reference>
<feature type="compositionally biased region" description="Polar residues" evidence="1">
    <location>
        <begin position="909"/>
        <end position="932"/>
    </location>
</feature>
<organism evidence="2 3">
    <name type="scientific">Klebsormidium nitens</name>
    <name type="common">Green alga</name>
    <name type="synonym">Ulothrix nitens</name>
    <dbReference type="NCBI Taxonomy" id="105231"/>
    <lineage>
        <taxon>Eukaryota</taxon>
        <taxon>Viridiplantae</taxon>
        <taxon>Streptophyta</taxon>
        <taxon>Klebsormidiophyceae</taxon>
        <taxon>Klebsormidiales</taxon>
        <taxon>Klebsormidiaceae</taxon>
        <taxon>Klebsormidium</taxon>
    </lineage>
</organism>
<evidence type="ECO:0000313" key="2">
    <source>
        <dbReference type="EMBL" id="GAQ84062.1"/>
    </source>
</evidence>
<proteinExistence type="predicted"/>
<feature type="region of interest" description="Disordered" evidence="1">
    <location>
        <begin position="973"/>
        <end position="1003"/>
    </location>
</feature>
<sequence length="1003" mass="109972">MESVQGPFFDAHDRRQPAYLEAPAFTSFERVGVLIPLAERAAADLLAASTCQTERIRKLFRSITALTETFRSFESEQALRNHPAIQHEWLLRVADLMHATRQALFEVICVFGQKERKLQCLSEELEGFQAECLDVARRLLPESTYKRMFQPEQSAFVTHERRSSLLQKTEAFSAIGWPSVKEEIGSEHTWLKNEVSRLCMRVTALEEQLPVKSPDASKVGEGQKVLIDEKTNKQVSRSSGGPSASIRHTPESASTTFQDSATLSTTQFPHLESEPLPRFAKDSAATNSNDSMVRVTSQSRPSSARPAASQLKSKESLSGHRITPESDEASVVSEAEDWKTAGCGPEIFVTQIPPQLPPEIVQSRVQSAFRDFFAGFDALPRGVLDVRGIRSSVEARSGETVAYVELTSLLPAQVVMDASARAPLRVVASVRTLRDHLGIPQKIRIPARQKCAPAPPARAEMEAVRALEDTVRAWEPRRCAYARALRAEGDLCSLVREKVRAYAGAAWELEVLAVGRHACVRFPSAAAADEFFDRPRTRFDTEWDHELFICRHRNYLPMPDLYFGPLLSQTLKPQQVSPRPEAKTPTPKTPNLSGCEGTTPTTPTTPNLPEYEAPDLAGAWNYDLYVAETAERARPPIASDRAETRLEDRKGAIPKEEKLSERREGGEQTEGMLLARNETQERPANGFRNGIRAGTRRGSDVSLSASDVSSAGVLVGDKREGPAAQWGDHLQQPLGFEEEIVPPSSISKATVRVRSEGRNGETSERRNEVTGGASTKGTGGDTAERKAVGGPASSNETGVTVRNESGRQATDKLLDLEDEEFNERGRCVDYEDPYDSAAGLTESGASWVVDSMEPFDDLPDGFETERGGVRTGGSWGELDRTESLGRNEEPGAKIERPFSSPGSFFGARESQTICTNGKSSEWSVRATMQSEEPTGDSAGRAVAGPPGKPGAAQRRVYAPSQFELSPELLREGVGLSKSGECSKPGTYVPSWRKDEAEIDTADL</sequence>
<feature type="compositionally biased region" description="Basic and acidic residues" evidence="1">
    <location>
        <begin position="312"/>
        <end position="324"/>
    </location>
</feature>
<dbReference type="AlphaFoldDB" id="A0A1Y1I277"/>
<dbReference type="Proteomes" id="UP000054558">
    <property type="component" value="Unassembled WGS sequence"/>
</dbReference>
<feature type="compositionally biased region" description="Polar residues" evidence="1">
    <location>
        <begin position="284"/>
        <end position="296"/>
    </location>
</feature>
<feature type="region of interest" description="Disordered" evidence="1">
    <location>
        <begin position="684"/>
        <end position="704"/>
    </location>
</feature>
<feature type="compositionally biased region" description="Polar residues" evidence="1">
    <location>
        <begin position="792"/>
        <end position="808"/>
    </location>
</feature>
<protein>
    <submittedName>
        <fullName evidence="2">Uncharacterized protein</fullName>
    </submittedName>
</protein>
<feature type="region of interest" description="Disordered" evidence="1">
    <location>
        <begin position="281"/>
        <end position="335"/>
    </location>
</feature>
<gene>
    <name evidence="2" type="ORF">KFL_001740210</name>
</gene>
<accession>A0A1Y1I277</accession>
<feature type="compositionally biased region" description="Low complexity" evidence="1">
    <location>
        <begin position="297"/>
        <end position="310"/>
    </location>
</feature>
<feature type="compositionally biased region" description="Basic and acidic residues" evidence="1">
    <location>
        <begin position="753"/>
        <end position="768"/>
    </location>
</feature>
<evidence type="ECO:0000313" key="3">
    <source>
        <dbReference type="Proteomes" id="UP000054558"/>
    </source>
</evidence>
<feature type="compositionally biased region" description="Basic and acidic residues" evidence="1">
    <location>
        <begin position="638"/>
        <end position="666"/>
    </location>
</feature>
<feature type="region of interest" description="Disordered" evidence="1">
    <location>
        <begin position="638"/>
        <end position="669"/>
    </location>
</feature>
<feature type="region of interest" description="Disordered" evidence="1">
    <location>
        <begin position="856"/>
        <end position="954"/>
    </location>
</feature>
<name>A0A1Y1I277_KLENI</name>
<feature type="compositionally biased region" description="Polar residues" evidence="1">
    <location>
        <begin position="233"/>
        <end position="242"/>
    </location>
</feature>
<feature type="compositionally biased region" description="Basic and acidic residues" evidence="1">
    <location>
        <begin position="877"/>
        <end position="896"/>
    </location>
</feature>
<evidence type="ECO:0000256" key="1">
    <source>
        <dbReference type="SAM" id="MobiDB-lite"/>
    </source>
</evidence>
<keyword evidence="3" id="KW-1185">Reference proteome</keyword>
<feature type="region of interest" description="Disordered" evidence="1">
    <location>
        <begin position="572"/>
        <end position="607"/>
    </location>
</feature>
<dbReference type="EMBL" id="DF237123">
    <property type="protein sequence ID" value="GAQ84062.1"/>
    <property type="molecule type" value="Genomic_DNA"/>
</dbReference>